<dbReference type="Pfam" id="PF13280">
    <property type="entry name" value="WYL"/>
    <property type="match status" value="1"/>
</dbReference>
<comment type="caution">
    <text evidence="3">The sequence shown here is derived from an EMBL/GenBank/DDBJ whole genome shotgun (WGS) entry which is preliminary data.</text>
</comment>
<dbReference type="PANTHER" id="PTHR34580">
    <property type="match status" value="1"/>
</dbReference>
<dbReference type="InterPro" id="IPR051534">
    <property type="entry name" value="CBASS_pafABC_assoc_protein"/>
</dbReference>
<dbReference type="AlphaFoldDB" id="L7KHT0"/>
<evidence type="ECO:0000259" key="2">
    <source>
        <dbReference type="Pfam" id="PF25583"/>
    </source>
</evidence>
<dbReference type="InterPro" id="IPR026881">
    <property type="entry name" value="WYL_dom"/>
</dbReference>
<dbReference type="STRING" id="1220583.GOACH_05_03140"/>
<evidence type="ECO:0000259" key="1">
    <source>
        <dbReference type="Pfam" id="PF13280"/>
    </source>
</evidence>
<gene>
    <name evidence="3" type="primary">pafB</name>
    <name evidence="3" type="ORF">GOACH_05_03140</name>
</gene>
<dbReference type="EMBL" id="BANR01000005">
    <property type="protein sequence ID" value="GAC48445.1"/>
    <property type="molecule type" value="Genomic_DNA"/>
</dbReference>
<sequence>MQGVATSKVERQLNLVICLLSTKQYVTAEYIRRNVFGYQDQERSAEAFNRMFERDKNDLRDLGVPLVTGPSPESGVEGYRIDPDSYSLPDITLDEEEAAAIAMAAALWDNSDVSTISQTAVLKLQAAGIDVRSDDEVGVAAVSQRSLGGEHSLAPTLAAIDAGQAITFTYRAGATSSGETRTLEPWGVVTHRGRWYVVGHDRGRGATRTFRLSRISDVATTGAAGTVHRPEDTDLQQIVADAVDSASGSDGRAARVWVARGRAAGLRRVASSSTPALFDGEDGDDLVIEIRSLTTLARMILGVGPDAVVREPAELRELVIAGLDRIAGVNV</sequence>
<dbReference type="PANTHER" id="PTHR34580:SF3">
    <property type="entry name" value="PROTEIN PAFB"/>
    <property type="match status" value="1"/>
</dbReference>
<protein>
    <submittedName>
        <fullName evidence="3">Proteasome accessory factor B</fullName>
    </submittedName>
</protein>
<dbReference type="InterPro" id="IPR057727">
    <property type="entry name" value="WCX_dom"/>
</dbReference>
<feature type="domain" description="WCX" evidence="2">
    <location>
        <begin position="253"/>
        <end position="327"/>
    </location>
</feature>
<evidence type="ECO:0000313" key="3">
    <source>
        <dbReference type="EMBL" id="GAC48445.1"/>
    </source>
</evidence>
<dbReference type="PROSITE" id="PS52050">
    <property type="entry name" value="WYL"/>
    <property type="match status" value="1"/>
</dbReference>
<evidence type="ECO:0000313" key="4">
    <source>
        <dbReference type="Proteomes" id="UP000010988"/>
    </source>
</evidence>
<dbReference type="Pfam" id="PF25583">
    <property type="entry name" value="WCX"/>
    <property type="match status" value="1"/>
</dbReference>
<dbReference type="eggNOG" id="COG2378">
    <property type="taxonomic scope" value="Bacteria"/>
</dbReference>
<organism evidence="3 4">
    <name type="scientific">Gordonia aichiensis NBRC 108223</name>
    <dbReference type="NCBI Taxonomy" id="1220583"/>
    <lineage>
        <taxon>Bacteria</taxon>
        <taxon>Bacillati</taxon>
        <taxon>Actinomycetota</taxon>
        <taxon>Actinomycetes</taxon>
        <taxon>Mycobacteriales</taxon>
        <taxon>Gordoniaceae</taxon>
        <taxon>Gordonia</taxon>
    </lineage>
</organism>
<reference evidence="3 4" key="1">
    <citation type="submission" date="2012-12" db="EMBL/GenBank/DDBJ databases">
        <title>Whole genome shotgun sequence of Gordonia aichiensis NBRC 108223.</title>
        <authorList>
            <person name="Isaki-Nakamura S."/>
            <person name="Hosoyama A."/>
            <person name="Tsuchikane K."/>
            <person name="Ando Y."/>
            <person name="Baba S."/>
            <person name="Ohji S."/>
            <person name="Hamada M."/>
            <person name="Tamura T."/>
            <person name="Yamazoe A."/>
            <person name="Yamazaki S."/>
            <person name="Fujita N."/>
        </authorList>
    </citation>
    <scope>NUCLEOTIDE SEQUENCE [LARGE SCALE GENOMIC DNA]</scope>
    <source>
        <strain evidence="3 4">NBRC 108223</strain>
    </source>
</reference>
<keyword evidence="3" id="KW-0647">Proteasome</keyword>
<feature type="domain" description="WYL" evidence="1">
    <location>
        <begin position="155"/>
        <end position="218"/>
    </location>
</feature>
<proteinExistence type="predicted"/>
<dbReference type="Proteomes" id="UP000010988">
    <property type="component" value="Unassembled WGS sequence"/>
</dbReference>
<dbReference type="GO" id="GO:0000502">
    <property type="term" value="C:proteasome complex"/>
    <property type="evidence" value="ECO:0007669"/>
    <property type="project" value="UniProtKB-KW"/>
</dbReference>
<accession>L7KHT0</accession>
<name>L7KHT0_9ACTN</name>
<keyword evidence="4" id="KW-1185">Reference proteome</keyword>